<sequence length="102" mass="11300">MGPRPPSLASKRRSLASEWTPNERDRYGLPLCPNMRLTIWTSPHLCDGALSCAPPDDSGKGGRGSHIVVKRGREYPSPNMSSKRMRGIPWTADVGSMPLRER</sequence>
<organism evidence="2">
    <name type="scientific">Eutreptiella gymnastica</name>
    <dbReference type="NCBI Taxonomy" id="73025"/>
    <lineage>
        <taxon>Eukaryota</taxon>
        <taxon>Discoba</taxon>
        <taxon>Euglenozoa</taxon>
        <taxon>Euglenida</taxon>
        <taxon>Spirocuta</taxon>
        <taxon>Euglenophyceae</taxon>
        <taxon>Eutreptiales</taxon>
        <taxon>Eutreptiaceae</taxon>
        <taxon>Eutreptiella</taxon>
    </lineage>
</organism>
<dbReference type="AlphaFoldDB" id="A0A7S4GCQ8"/>
<evidence type="ECO:0000313" key="2">
    <source>
        <dbReference type="EMBL" id="CAE0832604.1"/>
    </source>
</evidence>
<dbReference type="EMBL" id="HBJA01127379">
    <property type="protein sequence ID" value="CAE0832604.1"/>
    <property type="molecule type" value="Transcribed_RNA"/>
</dbReference>
<feature type="region of interest" description="Disordered" evidence="1">
    <location>
        <begin position="53"/>
        <end position="102"/>
    </location>
</feature>
<accession>A0A7S4GCQ8</accession>
<proteinExistence type="predicted"/>
<protein>
    <submittedName>
        <fullName evidence="2">Uncharacterized protein</fullName>
    </submittedName>
</protein>
<reference evidence="2" key="1">
    <citation type="submission" date="2021-01" db="EMBL/GenBank/DDBJ databases">
        <authorList>
            <person name="Corre E."/>
            <person name="Pelletier E."/>
            <person name="Niang G."/>
            <person name="Scheremetjew M."/>
            <person name="Finn R."/>
            <person name="Kale V."/>
            <person name="Holt S."/>
            <person name="Cochrane G."/>
            <person name="Meng A."/>
            <person name="Brown T."/>
            <person name="Cohen L."/>
        </authorList>
    </citation>
    <scope>NUCLEOTIDE SEQUENCE</scope>
    <source>
        <strain evidence="2">CCMP1594</strain>
    </source>
</reference>
<name>A0A7S4GCQ8_9EUGL</name>
<feature type="region of interest" description="Disordered" evidence="1">
    <location>
        <begin position="1"/>
        <end position="25"/>
    </location>
</feature>
<gene>
    <name evidence="2" type="ORF">EGYM00163_LOCUS43889</name>
</gene>
<evidence type="ECO:0000256" key="1">
    <source>
        <dbReference type="SAM" id="MobiDB-lite"/>
    </source>
</evidence>